<evidence type="ECO:0000256" key="3">
    <source>
        <dbReference type="PROSITE-ProRule" id="PRU01282"/>
    </source>
</evidence>
<dbReference type="PANTHER" id="PTHR30041:SF4">
    <property type="entry name" value="ARSENATE REDUCTASE"/>
    <property type="match status" value="1"/>
</dbReference>
<dbReference type="Pfam" id="PF03960">
    <property type="entry name" value="ArsC"/>
    <property type="match status" value="1"/>
</dbReference>
<dbReference type="PROSITE" id="PS51354">
    <property type="entry name" value="GLUTAREDOXIN_2"/>
    <property type="match status" value="1"/>
</dbReference>
<comment type="similarity">
    <text evidence="1 3">Belongs to the ArsC family.</text>
</comment>
<dbReference type="InterPro" id="IPR006659">
    <property type="entry name" value="Arsenate_reductase"/>
</dbReference>
<evidence type="ECO:0000256" key="2">
    <source>
        <dbReference type="ARBA" id="ARBA00023002"/>
    </source>
</evidence>
<name>A0ABY5E152_9BACT</name>
<dbReference type="EC" id="1.20.4.1" evidence="4"/>
<dbReference type="PANTHER" id="PTHR30041">
    <property type="entry name" value="ARSENATE REDUCTASE"/>
    <property type="match status" value="1"/>
</dbReference>
<dbReference type="Gene3D" id="3.40.30.10">
    <property type="entry name" value="Glutaredoxin"/>
    <property type="match status" value="1"/>
</dbReference>
<sequence length="116" mass="13484">MEDITIWHNPRCSKSRNALNLLEEKNINANVVKYLDDTPSKDELKEILNKLNMTVQELMRKGEAVYKELDLKSETNEEKLLDAMIENPKLIERPVIIRGEKAVVARPIEKLEELLK</sequence>
<dbReference type="InterPro" id="IPR036249">
    <property type="entry name" value="Thioredoxin-like_sf"/>
</dbReference>
<dbReference type="PROSITE" id="PS51353">
    <property type="entry name" value="ARSC"/>
    <property type="match status" value="1"/>
</dbReference>
<evidence type="ECO:0000313" key="4">
    <source>
        <dbReference type="EMBL" id="UTJ05445.1"/>
    </source>
</evidence>
<dbReference type="EMBL" id="CP100595">
    <property type="protein sequence ID" value="UTJ05445.1"/>
    <property type="molecule type" value="Genomic_DNA"/>
</dbReference>
<reference evidence="4" key="1">
    <citation type="submission" date="2022-07" db="EMBL/GenBank/DDBJ databases">
        <title>Arcobacter roscoffensis sp. nov., a marine bacterium isolated from coastal seawater collected from Roscoff, France.</title>
        <authorList>
            <person name="Pascual J."/>
            <person name="Lepeaux C."/>
            <person name="Methner A."/>
            <person name="Overmann J."/>
        </authorList>
    </citation>
    <scope>NUCLEOTIDE SEQUENCE</scope>
    <source>
        <strain evidence="4">ARW1-2F2</strain>
    </source>
</reference>
<dbReference type="CDD" id="cd03034">
    <property type="entry name" value="ArsC_ArsC"/>
    <property type="match status" value="1"/>
</dbReference>
<dbReference type="InterPro" id="IPR006660">
    <property type="entry name" value="Arsenate_reductase-like"/>
</dbReference>
<gene>
    <name evidence="4" type="primary">arsC</name>
    <name evidence="4" type="ORF">NJU99_09210</name>
</gene>
<proteinExistence type="inferred from homology"/>
<keyword evidence="5" id="KW-1185">Reference proteome</keyword>
<accession>A0ABY5E152</accession>
<evidence type="ECO:0000313" key="5">
    <source>
        <dbReference type="Proteomes" id="UP001060012"/>
    </source>
</evidence>
<evidence type="ECO:0000256" key="1">
    <source>
        <dbReference type="ARBA" id="ARBA00007198"/>
    </source>
</evidence>
<keyword evidence="2 4" id="KW-0560">Oxidoreductase</keyword>
<dbReference type="SUPFAM" id="SSF52833">
    <property type="entry name" value="Thioredoxin-like"/>
    <property type="match status" value="1"/>
</dbReference>
<dbReference type="GO" id="GO:0008794">
    <property type="term" value="F:arsenate reductase (glutaredoxin) activity"/>
    <property type="evidence" value="ECO:0007669"/>
    <property type="project" value="UniProtKB-EC"/>
</dbReference>
<dbReference type="Proteomes" id="UP001060012">
    <property type="component" value="Chromosome"/>
</dbReference>
<protein>
    <submittedName>
        <fullName evidence="4">Arsenate reductase (Glutaredoxin)</fullName>
        <ecNumber evidence="4">1.20.4.1</ecNumber>
    </submittedName>
</protein>
<dbReference type="RefSeq" id="WP_254575626.1">
    <property type="nucleotide sequence ID" value="NZ_CP100595.1"/>
</dbReference>
<dbReference type="NCBIfam" id="TIGR00014">
    <property type="entry name" value="arsC"/>
    <property type="match status" value="1"/>
</dbReference>
<organism evidence="4 5">
    <name type="scientific">Arcobacter roscoffensis</name>
    <dbReference type="NCBI Taxonomy" id="2961520"/>
    <lineage>
        <taxon>Bacteria</taxon>
        <taxon>Pseudomonadati</taxon>
        <taxon>Campylobacterota</taxon>
        <taxon>Epsilonproteobacteria</taxon>
        <taxon>Campylobacterales</taxon>
        <taxon>Arcobacteraceae</taxon>
        <taxon>Arcobacter</taxon>
    </lineage>
</organism>